<feature type="domain" description="Glycosyl hydrolase family 13 catalytic" evidence="10">
    <location>
        <begin position="34"/>
        <end position="451"/>
    </location>
</feature>
<evidence type="ECO:0000313" key="12">
    <source>
        <dbReference type="Proteomes" id="UP001107558"/>
    </source>
</evidence>
<gene>
    <name evidence="11" type="ORF">PVAND_005994</name>
</gene>
<dbReference type="PANTHER" id="PTHR10357">
    <property type="entry name" value="ALPHA-AMYLASE FAMILY MEMBER"/>
    <property type="match status" value="1"/>
</dbReference>
<keyword evidence="4 9" id="KW-0732">Signal</keyword>
<dbReference type="InterPro" id="IPR006047">
    <property type="entry name" value="GH13_cat_dom"/>
</dbReference>
<protein>
    <recommendedName>
        <fullName evidence="3">alpha-glucosidase</fullName>
        <ecNumber evidence="3">3.2.1.20</ecNumber>
    </recommendedName>
</protein>
<name>A0A9J6C2N6_POLVA</name>
<feature type="chain" id="PRO_5039897131" description="alpha-glucosidase" evidence="9">
    <location>
        <begin position="20"/>
        <end position="587"/>
    </location>
</feature>
<dbReference type="Gene3D" id="2.60.40.1180">
    <property type="entry name" value="Golgi alpha-mannosidase II"/>
    <property type="match status" value="1"/>
</dbReference>
<evidence type="ECO:0000256" key="1">
    <source>
        <dbReference type="ARBA" id="ARBA00001657"/>
    </source>
</evidence>
<keyword evidence="7" id="KW-0326">Glycosidase</keyword>
<evidence type="ECO:0000256" key="8">
    <source>
        <dbReference type="SAM" id="Phobius"/>
    </source>
</evidence>
<evidence type="ECO:0000256" key="6">
    <source>
        <dbReference type="ARBA" id="ARBA00023180"/>
    </source>
</evidence>
<dbReference type="InterPro" id="IPR013780">
    <property type="entry name" value="Glyco_hydro_b"/>
</dbReference>
<comment type="catalytic activity">
    <reaction evidence="1">
        <text>Hydrolysis of terminal, non-reducing (1-&gt;4)-linked alpha-D-glucose residues with release of alpha-D-glucose.</text>
        <dbReference type="EC" id="3.2.1.20"/>
    </reaction>
</comment>
<accession>A0A9J6C2N6</accession>
<sequence length="587" mass="67993">MKSKITFLLFVIFIIAIHGQDDEKEWWRTATFYQIYPRSFMDTTGNGIGDLKGMIQRLDHLKDAGFDTFWLSPIFKSPQKDTGYDVSDYYTIEPDYGTMDDFKALIAKAKSLGIRVMLDFIPNHTSDEHEWFIKSCANESEFRDYYVWHDGQPNPEGGRPFLPNNWISVFGGPAWTWVESRQQYYLHQFLPGQPDLNYRSDNVVKAMSDMLIYYIDMGVAGFRLDAINHLFEDALFRNETQWNPEEEIENYDDLNHEHTKDLNETFLFVYSWRKMIDDYIVQKNISSDILVMTEAYASTSDTMRYYHDPTNPNVRGAHMPFNFQLIFNFQANAKSEDIQRGIFEWLNNMPEGETANWVAGSHDHSRVASRIMPEKIHMVNTVVLTLPGSSITYMGEEIGMHDNKDVPNWDNRNKNRTPMQWNGGVGAGFTTRNANETWLPIHPNYLTVNLQAETERPRSTYKYFQSLTALRKTNALRKGDFDFKIINEDVFGYTRNYNKEEGYLILINLSGSSHHLDLKAFDTFGKNKLRVVTAAPNSRFDVGDIVEKEHVTVGLYDAVVFDYVSSASSVVLSIALFFTTIFVYLFN</sequence>
<keyword evidence="6" id="KW-0325">Glycoprotein</keyword>
<evidence type="ECO:0000256" key="7">
    <source>
        <dbReference type="ARBA" id="ARBA00023295"/>
    </source>
</evidence>
<dbReference type="SMART" id="SM00642">
    <property type="entry name" value="Aamy"/>
    <property type="match status" value="1"/>
</dbReference>
<dbReference type="Proteomes" id="UP001107558">
    <property type="component" value="Chromosome 2"/>
</dbReference>
<dbReference type="InterPro" id="IPR017853">
    <property type="entry name" value="GH"/>
</dbReference>
<dbReference type="OrthoDB" id="1740265at2759"/>
<dbReference type="EC" id="3.2.1.20" evidence="3"/>
<dbReference type="EMBL" id="JADBJN010000002">
    <property type="protein sequence ID" value="KAG5676144.1"/>
    <property type="molecule type" value="Genomic_DNA"/>
</dbReference>
<evidence type="ECO:0000256" key="5">
    <source>
        <dbReference type="ARBA" id="ARBA00022801"/>
    </source>
</evidence>
<keyword evidence="5" id="KW-0378">Hydrolase</keyword>
<dbReference type="InterPro" id="IPR045857">
    <property type="entry name" value="O16G_dom_2"/>
</dbReference>
<dbReference type="GO" id="GO:0004558">
    <property type="term" value="F:alpha-1,4-glucosidase activity"/>
    <property type="evidence" value="ECO:0007669"/>
    <property type="project" value="UniProtKB-EC"/>
</dbReference>
<dbReference type="Gene3D" id="3.20.20.80">
    <property type="entry name" value="Glycosidases"/>
    <property type="match status" value="1"/>
</dbReference>
<feature type="signal peptide" evidence="9">
    <location>
        <begin position="1"/>
        <end position="19"/>
    </location>
</feature>
<dbReference type="FunFam" id="3.90.400.10:FF:000001">
    <property type="entry name" value="Maltase A3, isoform A"/>
    <property type="match status" value="1"/>
</dbReference>
<reference evidence="11" key="1">
    <citation type="submission" date="2021-03" db="EMBL/GenBank/DDBJ databases">
        <title>Chromosome level genome of the anhydrobiotic midge Polypedilum vanderplanki.</title>
        <authorList>
            <person name="Yoshida Y."/>
            <person name="Kikawada T."/>
            <person name="Gusev O."/>
        </authorList>
    </citation>
    <scope>NUCLEOTIDE SEQUENCE</scope>
    <source>
        <strain evidence="11">NIAS01</strain>
        <tissue evidence="11">Whole body or cell culture</tissue>
    </source>
</reference>
<dbReference type="Pfam" id="PF00128">
    <property type="entry name" value="Alpha-amylase"/>
    <property type="match status" value="1"/>
</dbReference>
<comment type="similarity">
    <text evidence="2">Belongs to the glycosyl hydrolase 13 family.</text>
</comment>
<keyword evidence="8" id="KW-0812">Transmembrane</keyword>
<keyword evidence="8" id="KW-0472">Membrane</keyword>
<evidence type="ECO:0000256" key="3">
    <source>
        <dbReference type="ARBA" id="ARBA00012741"/>
    </source>
</evidence>
<evidence type="ECO:0000256" key="4">
    <source>
        <dbReference type="ARBA" id="ARBA00022729"/>
    </source>
</evidence>
<evidence type="ECO:0000256" key="9">
    <source>
        <dbReference type="SAM" id="SignalP"/>
    </source>
</evidence>
<dbReference type="SUPFAM" id="SSF51445">
    <property type="entry name" value="(Trans)glycosidases"/>
    <property type="match status" value="1"/>
</dbReference>
<evidence type="ECO:0000313" key="11">
    <source>
        <dbReference type="EMBL" id="KAG5676144.1"/>
    </source>
</evidence>
<evidence type="ECO:0000256" key="2">
    <source>
        <dbReference type="ARBA" id="ARBA00008061"/>
    </source>
</evidence>
<keyword evidence="8" id="KW-1133">Transmembrane helix</keyword>
<evidence type="ECO:0000259" key="10">
    <source>
        <dbReference type="SMART" id="SM00642"/>
    </source>
</evidence>
<dbReference type="Gene3D" id="3.90.400.10">
    <property type="entry name" value="Oligo-1,6-glucosidase, Domain 2"/>
    <property type="match status" value="1"/>
</dbReference>
<dbReference type="GO" id="GO:0005975">
    <property type="term" value="P:carbohydrate metabolic process"/>
    <property type="evidence" value="ECO:0007669"/>
    <property type="project" value="InterPro"/>
</dbReference>
<comment type="caution">
    <text evidence="11">The sequence shown here is derived from an EMBL/GenBank/DDBJ whole genome shotgun (WGS) entry which is preliminary data.</text>
</comment>
<feature type="transmembrane region" description="Helical" evidence="8">
    <location>
        <begin position="563"/>
        <end position="586"/>
    </location>
</feature>
<proteinExistence type="inferred from homology"/>
<organism evidence="11 12">
    <name type="scientific">Polypedilum vanderplanki</name>
    <name type="common">Sleeping chironomid midge</name>
    <dbReference type="NCBI Taxonomy" id="319348"/>
    <lineage>
        <taxon>Eukaryota</taxon>
        <taxon>Metazoa</taxon>
        <taxon>Ecdysozoa</taxon>
        <taxon>Arthropoda</taxon>
        <taxon>Hexapoda</taxon>
        <taxon>Insecta</taxon>
        <taxon>Pterygota</taxon>
        <taxon>Neoptera</taxon>
        <taxon>Endopterygota</taxon>
        <taxon>Diptera</taxon>
        <taxon>Nematocera</taxon>
        <taxon>Chironomoidea</taxon>
        <taxon>Chironomidae</taxon>
        <taxon>Chironominae</taxon>
        <taxon>Polypedilum</taxon>
        <taxon>Polypedilum</taxon>
    </lineage>
</organism>
<keyword evidence="12" id="KW-1185">Reference proteome</keyword>
<dbReference type="AlphaFoldDB" id="A0A9J6C2N6"/>
<dbReference type="PANTHER" id="PTHR10357:SF179">
    <property type="entry name" value="NEUTRAL AND BASIC AMINO ACID TRANSPORT PROTEIN RBAT"/>
    <property type="match status" value="1"/>
</dbReference>